<organism evidence="1 2">
    <name type="scientific">Durusdinium trenchii</name>
    <dbReference type="NCBI Taxonomy" id="1381693"/>
    <lineage>
        <taxon>Eukaryota</taxon>
        <taxon>Sar</taxon>
        <taxon>Alveolata</taxon>
        <taxon>Dinophyceae</taxon>
        <taxon>Suessiales</taxon>
        <taxon>Symbiodiniaceae</taxon>
        <taxon>Durusdinium</taxon>
    </lineage>
</organism>
<reference evidence="1 2" key="1">
    <citation type="submission" date="2024-02" db="EMBL/GenBank/DDBJ databases">
        <authorList>
            <person name="Chen Y."/>
            <person name="Shah S."/>
            <person name="Dougan E. K."/>
            <person name="Thang M."/>
            <person name="Chan C."/>
        </authorList>
    </citation>
    <scope>NUCLEOTIDE SEQUENCE [LARGE SCALE GENOMIC DNA]</scope>
</reference>
<accession>A0ABP0NPL1</accession>
<proteinExistence type="predicted"/>
<name>A0ABP0NPL1_9DINO</name>
<keyword evidence="2" id="KW-1185">Reference proteome</keyword>
<evidence type="ECO:0000313" key="1">
    <source>
        <dbReference type="EMBL" id="CAK9064374.1"/>
    </source>
</evidence>
<sequence length="390" mass="43418">MIDIGNAATYGAIAAAPTVSTLTLLSGRHPMLSKELKAGVDKLVEANPFLSARVVKKDGRMLVEPGAHSDCFFKVVDPPKECPLIGSLDLKGKLEFLRNLEQHFTPPGTALITVKNGTQVFLVELMTFPEPFVCFVIHLSHLVGDAKTLYDLVGQLNAFLAKQPPNTLDWESPVRQSFELLPLSLKDRQKVSTWGFFGWLAQLICGPLRQNHVLLLSKQQIAKEKESRKAPKVEFLSSNDIITAALSRAIKNSYIMNIAVNMREKQCSGKGIPGNVAGNYWYSFPMDHQAASDPNAIRESLSKLEYYNENEIPCWPFFRGRYSFITSWTSFTRQLEVDGLKVECHAVHGNFLRENPTNVAVVFHAAPEILALSHNVPDRNLDVEVLGSLM</sequence>
<gene>
    <name evidence="1" type="ORF">SCF082_LOCUS33152</name>
</gene>
<dbReference type="Proteomes" id="UP001642464">
    <property type="component" value="Unassembled WGS sequence"/>
</dbReference>
<dbReference type="EMBL" id="CAXAMM010029247">
    <property type="protein sequence ID" value="CAK9064374.1"/>
    <property type="molecule type" value="Genomic_DNA"/>
</dbReference>
<protein>
    <submittedName>
        <fullName evidence="1">Phosphoribosyl-ATP diphosphatase</fullName>
    </submittedName>
</protein>
<evidence type="ECO:0000313" key="2">
    <source>
        <dbReference type="Proteomes" id="UP001642464"/>
    </source>
</evidence>
<comment type="caution">
    <text evidence="1">The sequence shown here is derived from an EMBL/GenBank/DDBJ whole genome shotgun (WGS) entry which is preliminary data.</text>
</comment>